<evidence type="ECO:0000256" key="2">
    <source>
        <dbReference type="SAM" id="SignalP"/>
    </source>
</evidence>
<feature type="domain" description="Thioredoxin" evidence="3">
    <location>
        <begin position="17"/>
        <end position="159"/>
    </location>
</feature>
<dbReference type="PROSITE" id="PS00194">
    <property type="entry name" value="THIOREDOXIN_1"/>
    <property type="match status" value="1"/>
</dbReference>
<dbReference type="InterPro" id="IPR036249">
    <property type="entry name" value="Thioredoxin-like_sf"/>
</dbReference>
<dbReference type="InterPro" id="IPR000866">
    <property type="entry name" value="AhpC/TSA"/>
</dbReference>
<dbReference type="PANTHER" id="PTHR42852:SF17">
    <property type="entry name" value="THIOREDOXIN-LIKE PROTEIN HI_1115"/>
    <property type="match status" value="1"/>
</dbReference>
<dbReference type="Proteomes" id="UP001596997">
    <property type="component" value="Unassembled WGS sequence"/>
</dbReference>
<accession>A0ABW3I149</accession>
<name>A0ABW3I149_9FLAO</name>
<dbReference type="PANTHER" id="PTHR42852">
    <property type="entry name" value="THIOL:DISULFIDE INTERCHANGE PROTEIN DSBE"/>
    <property type="match status" value="1"/>
</dbReference>
<comment type="caution">
    <text evidence="4">The sequence shown here is derived from an EMBL/GenBank/DDBJ whole genome shotgun (WGS) entry which is preliminary data.</text>
</comment>
<dbReference type="InterPro" id="IPR013766">
    <property type="entry name" value="Thioredoxin_domain"/>
</dbReference>
<feature type="signal peptide" evidence="2">
    <location>
        <begin position="1"/>
        <end position="19"/>
    </location>
</feature>
<keyword evidence="2" id="KW-0732">Signal</keyword>
<dbReference type="PROSITE" id="PS51352">
    <property type="entry name" value="THIOREDOXIN_2"/>
    <property type="match status" value="1"/>
</dbReference>
<dbReference type="RefSeq" id="WP_377714204.1">
    <property type="nucleotide sequence ID" value="NZ_JBHTJM010000006.1"/>
</dbReference>
<organism evidence="4 5">
    <name type="scientific">Pseudofulvibacter geojedonensis</name>
    <dbReference type="NCBI Taxonomy" id="1123758"/>
    <lineage>
        <taxon>Bacteria</taxon>
        <taxon>Pseudomonadati</taxon>
        <taxon>Bacteroidota</taxon>
        <taxon>Flavobacteriia</taxon>
        <taxon>Flavobacteriales</taxon>
        <taxon>Flavobacteriaceae</taxon>
        <taxon>Pseudofulvibacter</taxon>
    </lineage>
</organism>
<keyword evidence="1" id="KW-0676">Redox-active center</keyword>
<evidence type="ECO:0000313" key="4">
    <source>
        <dbReference type="EMBL" id="MFD0963461.1"/>
    </source>
</evidence>
<dbReference type="Gene3D" id="3.40.30.10">
    <property type="entry name" value="Glutaredoxin"/>
    <property type="match status" value="1"/>
</dbReference>
<dbReference type="CDD" id="cd02966">
    <property type="entry name" value="TlpA_like_family"/>
    <property type="match status" value="1"/>
</dbReference>
<evidence type="ECO:0000256" key="1">
    <source>
        <dbReference type="ARBA" id="ARBA00023284"/>
    </source>
</evidence>
<proteinExistence type="predicted"/>
<gene>
    <name evidence="4" type="ORF">ACFQ1O_05565</name>
</gene>
<sequence length="159" mass="17979">MKKVFFLFVLALVANVAHSQSSLPDLTLKNLDGKNINLPEISKDKTVVISLWATWCVPCKNELDAISDVYEDWQDETDITLYAVSVDDSRTVKRVKPLVNGKGWEYEVLLDTNNDLKRELGAATVPLTLIVKNNKILYRHSGYTAGAEDELFEEIKKHI</sequence>
<reference evidence="5" key="1">
    <citation type="journal article" date="2019" name="Int. J. Syst. Evol. Microbiol.">
        <title>The Global Catalogue of Microorganisms (GCM) 10K type strain sequencing project: providing services to taxonomists for standard genome sequencing and annotation.</title>
        <authorList>
            <consortium name="The Broad Institute Genomics Platform"/>
            <consortium name="The Broad Institute Genome Sequencing Center for Infectious Disease"/>
            <person name="Wu L."/>
            <person name="Ma J."/>
        </authorList>
    </citation>
    <scope>NUCLEOTIDE SEQUENCE [LARGE SCALE GENOMIC DNA]</scope>
    <source>
        <strain evidence="5">CCUG 62114</strain>
    </source>
</reference>
<protein>
    <submittedName>
        <fullName evidence="4">TlpA family protein disulfide reductase</fullName>
    </submittedName>
</protein>
<keyword evidence="5" id="KW-1185">Reference proteome</keyword>
<dbReference type="SUPFAM" id="SSF52833">
    <property type="entry name" value="Thioredoxin-like"/>
    <property type="match status" value="1"/>
</dbReference>
<evidence type="ECO:0000313" key="5">
    <source>
        <dbReference type="Proteomes" id="UP001596997"/>
    </source>
</evidence>
<dbReference type="EMBL" id="JBHTJM010000006">
    <property type="protein sequence ID" value="MFD0963461.1"/>
    <property type="molecule type" value="Genomic_DNA"/>
</dbReference>
<evidence type="ECO:0000259" key="3">
    <source>
        <dbReference type="PROSITE" id="PS51352"/>
    </source>
</evidence>
<dbReference type="InterPro" id="IPR017937">
    <property type="entry name" value="Thioredoxin_CS"/>
</dbReference>
<dbReference type="InterPro" id="IPR050553">
    <property type="entry name" value="Thioredoxin_ResA/DsbE_sf"/>
</dbReference>
<dbReference type="Pfam" id="PF00578">
    <property type="entry name" value="AhpC-TSA"/>
    <property type="match status" value="1"/>
</dbReference>
<feature type="chain" id="PRO_5046833048" evidence="2">
    <location>
        <begin position="20"/>
        <end position="159"/>
    </location>
</feature>